<organism evidence="1 2">
    <name type="scientific">Entomophthora muscae</name>
    <dbReference type="NCBI Taxonomy" id="34485"/>
    <lineage>
        <taxon>Eukaryota</taxon>
        <taxon>Fungi</taxon>
        <taxon>Fungi incertae sedis</taxon>
        <taxon>Zoopagomycota</taxon>
        <taxon>Entomophthoromycotina</taxon>
        <taxon>Entomophthoromycetes</taxon>
        <taxon>Entomophthorales</taxon>
        <taxon>Entomophthoraceae</taxon>
        <taxon>Entomophthora</taxon>
    </lineage>
</organism>
<keyword evidence="2" id="KW-1185">Reference proteome</keyword>
<keyword evidence="1" id="KW-0328">Glycosyltransferase</keyword>
<name>A0ACC2S291_9FUNG</name>
<evidence type="ECO:0000313" key="1">
    <source>
        <dbReference type="EMBL" id="KAJ9056493.1"/>
    </source>
</evidence>
<evidence type="ECO:0000313" key="2">
    <source>
        <dbReference type="Proteomes" id="UP001165960"/>
    </source>
</evidence>
<accession>A0ACC2S291</accession>
<dbReference type="Proteomes" id="UP001165960">
    <property type="component" value="Unassembled WGS sequence"/>
</dbReference>
<protein>
    <submittedName>
        <fullName evidence="1">Protein O-mannosyltransferase 2</fullName>
        <ecNumber evidence="1">2.4.1.109</ecNumber>
    </submittedName>
</protein>
<comment type="caution">
    <text evidence="1">The sequence shown here is derived from an EMBL/GenBank/DDBJ whole genome shotgun (WGS) entry which is preliminary data.</text>
</comment>
<dbReference type="EC" id="2.4.1.109" evidence="1"/>
<reference evidence="1" key="1">
    <citation type="submission" date="2022-04" db="EMBL/GenBank/DDBJ databases">
        <title>Genome of the entomopathogenic fungus Entomophthora muscae.</title>
        <authorList>
            <person name="Elya C."/>
            <person name="Lovett B.R."/>
            <person name="Lee E."/>
            <person name="Macias A.M."/>
            <person name="Hajek A.E."/>
            <person name="De Bivort B.L."/>
            <person name="Kasson M.T."/>
            <person name="De Fine Licht H.H."/>
            <person name="Stajich J.E."/>
        </authorList>
    </citation>
    <scope>NUCLEOTIDE SEQUENCE</scope>
    <source>
        <strain evidence="1">Berkeley</strain>
    </source>
</reference>
<sequence>MDNGLQKRRPVMGGSNYTSLALLNDEVNSEGITEEEVLNRTAKLEKSRPSDIFLKPGHQFIENENKRSGNKYLEYYKENQILLNLVLLVSLSMFTRYYRIGRANKPIWDEVHFGKFGSHYLRGTFYHDVHPPLGKMLVALGGEACRLRWDI</sequence>
<dbReference type="EMBL" id="QTSX02005924">
    <property type="protein sequence ID" value="KAJ9056493.1"/>
    <property type="molecule type" value="Genomic_DNA"/>
</dbReference>
<proteinExistence type="predicted"/>
<keyword evidence="1" id="KW-0808">Transferase</keyword>
<gene>
    <name evidence="1" type="primary">PMT2_13</name>
    <name evidence="1" type="ORF">DSO57_1032504</name>
</gene>